<sequence>MLKNRHPDFLQESHRNQEKEFLFELNWNRRWDFFQNRTITSSNCRKKSHVHST</sequence>
<dbReference type="EMBL" id="HACA01013683">
    <property type="protein sequence ID" value="CDW31044.1"/>
    <property type="molecule type" value="Transcribed_RNA"/>
</dbReference>
<dbReference type="AlphaFoldDB" id="A0A0K2TYE0"/>
<name>A0A0K2TYE0_LEPSM</name>
<reference evidence="1" key="1">
    <citation type="submission" date="2014-05" db="EMBL/GenBank/DDBJ databases">
        <authorList>
            <person name="Chronopoulou M."/>
        </authorList>
    </citation>
    <scope>NUCLEOTIDE SEQUENCE</scope>
    <source>
        <tissue evidence="1">Whole organism</tissue>
    </source>
</reference>
<organism evidence="1">
    <name type="scientific">Lepeophtheirus salmonis</name>
    <name type="common">Salmon louse</name>
    <name type="synonym">Caligus salmonis</name>
    <dbReference type="NCBI Taxonomy" id="72036"/>
    <lineage>
        <taxon>Eukaryota</taxon>
        <taxon>Metazoa</taxon>
        <taxon>Ecdysozoa</taxon>
        <taxon>Arthropoda</taxon>
        <taxon>Crustacea</taxon>
        <taxon>Multicrustacea</taxon>
        <taxon>Hexanauplia</taxon>
        <taxon>Copepoda</taxon>
        <taxon>Siphonostomatoida</taxon>
        <taxon>Caligidae</taxon>
        <taxon>Lepeophtheirus</taxon>
    </lineage>
</organism>
<protein>
    <submittedName>
        <fullName evidence="1">Uncharacterized protein</fullName>
    </submittedName>
</protein>
<evidence type="ECO:0000313" key="1">
    <source>
        <dbReference type="EMBL" id="CDW31044.1"/>
    </source>
</evidence>
<accession>A0A0K2TYE0</accession>
<proteinExistence type="predicted"/>